<dbReference type="SUPFAM" id="SSF53098">
    <property type="entry name" value="Ribonuclease H-like"/>
    <property type="match status" value="1"/>
</dbReference>
<keyword evidence="2" id="KW-0378">Hydrolase</keyword>
<evidence type="ECO:0000313" key="6">
    <source>
        <dbReference type="Proteomes" id="UP001501842"/>
    </source>
</evidence>
<reference evidence="6" key="1">
    <citation type="journal article" date="2019" name="Int. J. Syst. Evol. Microbiol.">
        <title>The Global Catalogue of Microorganisms (GCM) 10K type strain sequencing project: providing services to taxonomists for standard genome sequencing and annotation.</title>
        <authorList>
            <consortium name="The Broad Institute Genomics Platform"/>
            <consortium name="The Broad Institute Genome Sequencing Center for Infectious Disease"/>
            <person name="Wu L."/>
            <person name="Ma J."/>
        </authorList>
    </citation>
    <scope>NUCLEOTIDE SEQUENCE [LARGE SCALE GENOMIC DNA]</scope>
    <source>
        <strain evidence="6">JCM 8201</strain>
    </source>
</reference>
<feature type="domain" description="Exonuclease" evidence="4">
    <location>
        <begin position="3"/>
        <end position="168"/>
    </location>
</feature>
<evidence type="ECO:0000313" key="5">
    <source>
        <dbReference type="EMBL" id="GAA2737539.1"/>
    </source>
</evidence>
<dbReference type="Gene3D" id="3.30.420.10">
    <property type="entry name" value="Ribonuclease H-like superfamily/Ribonuclease H"/>
    <property type="match status" value="1"/>
</dbReference>
<organism evidence="5 6">
    <name type="scientific">Actinocorallia aurantiaca</name>
    <dbReference type="NCBI Taxonomy" id="46204"/>
    <lineage>
        <taxon>Bacteria</taxon>
        <taxon>Bacillati</taxon>
        <taxon>Actinomycetota</taxon>
        <taxon>Actinomycetes</taxon>
        <taxon>Streptosporangiales</taxon>
        <taxon>Thermomonosporaceae</taxon>
        <taxon>Actinocorallia</taxon>
    </lineage>
</organism>
<comment type="caution">
    <text evidence="5">The sequence shown here is derived from an EMBL/GenBank/DDBJ whole genome shotgun (WGS) entry which is preliminary data.</text>
</comment>
<proteinExistence type="predicted"/>
<accession>A0ABP6H7N6</accession>
<keyword evidence="1" id="KW-0540">Nuclease</keyword>
<evidence type="ECO:0000256" key="3">
    <source>
        <dbReference type="ARBA" id="ARBA00022839"/>
    </source>
</evidence>
<gene>
    <name evidence="5" type="ORF">GCM10010439_68050</name>
</gene>
<dbReference type="InterPro" id="IPR012337">
    <property type="entry name" value="RNaseH-like_sf"/>
</dbReference>
<evidence type="ECO:0000256" key="1">
    <source>
        <dbReference type="ARBA" id="ARBA00022722"/>
    </source>
</evidence>
<dbReference type="CDD" id="cd06127">
    <property type="entry name" value="DEDDh"/>
    <property type="match status" value="1"/>
</dbReference>
<dbReference type="Proteomes" id="UP001501842">
    <property type="component" value="Unassembled WGS sequence"/>
</dbReference>
<dbReference type="PANTHER" id="PTHR30231:SF4">
    <property type="entry name" value="PROTEIN NEN2"/>
    <property type="match status" value="1"/>
</dbReference>
<sequence>MRGYAVVDVETTGFHPNHGEIAEIAIVHTDLKGNVTETWDTLVRPRGRMAGTNVHRITASMVRSAPSFDEIAHEVRTRLTGRVAVAHNLPFDARFLTAQLDRVELPAPQVSSGVCTLKLARRQLRGPSFKLEHCCDELGIPLSGAHAALADTLATASLLQHLISWQGAPSGETVPALSVPAPRHPIRVLSRAAPA</sequence>
<dbReference type="PANTHER" id="PTHR30231">
    <property type="entry name" value="DNA POLYMERASE III SUBUNIT EPSILON"/>
    <property type="match status" value="1"/>
</dbReference>
<keyword evidence="3" id="KW-0269">Exonuclease</keyword>
<dbReference type="InterPro" id="IPR013520">
    <property type="entry name" value="Ribonucl_H"/>
</dbReference>
<evidence type="ECO:0000256" key="2">
    <source>
        <dbReference type="ARBA" id="ARBA00022801"/>
    </source>
</evidence>
<dbReference type="InterPro" id="IPR036397">
    <property type="entry name" value="RNaseH_sf"/>
</dbReference>
<keyword evidence="6" id="KW-1185">Reference proteome</keyword>
<dbReference type="SMART" id="SM00479">
    <property type="entry name" value="EXOIII"/>
    <property type="match status" value="1"/>
</dbReference>
<evidence type="ECO:0000259" key="4">
    <source>
        <dbReference type="SMART" id="SM00479"/>
    </source>
</evidence>
<dbReference type="EMBL" id="BAAATZ010000034">
    <property type="protein sequence ID" value="GAA2737539.1"/>
    <property type="molecule type" value="Genomic_DNA"/>
</dbReference>
<protein>
    <recommendedName>
        <fullName evidence="4">Exonuclease domain-containing protein</fullName>
    </recommendedName>
</protein>
<dbReference type="Pfam" id="PF00929">
    <property type="entry name" value="RNase_T"/>
    <property type="match status" value="1"/>
</dbReference>
<name>A0ABP6H7N6_9ACTN</name>
<dbReference type="RefSeq" id="WP_344457115.1">
    <property type="nucleotide sequence ID" value="NZ_BAAATZ010000034.1"/>
</dbReference>